<keyword evidence="7 10" id="KW-0472">Membrane</keyword>
<evidence type="ECO:0000259" key="11">
    <source>
        <dbReference type="PROSITE" id="PS52035"/>
    </source>
</evidence>
<feature type="compositionally biased region" description="Low complexity" evidence="9">
    <location>
        <begin position="866"/>
        <end position="884"/>
    </location>
</feature>
<name>A0A8S9YAT9_9TREM</name>
<dbReference type="Pfam" id="PF04142">
    <property type="entry name" value="Nuc_sug_transp"/>
    <property type="match status" value="1"/>
</dbReference>
<dbReference type="Pfam" id="PF18027">
    <property type="entry name" value="Pepdidase_M14_N"/>
    <property type="match status" value="1"/>
</dbReference>
<feature type="region of interest" description="Disordered" evidence="9">
    <location>
        <begin position="825"/>
        <end position="852"/>
    </location>
</feature>
<evidence type="ECO:0000256" key="6">
    <source>
        <dbReference type="ARBA" id="ARBA00022989"/>
    </source>
</evidence>
<dbReference type="Pfam" id="PF25571">
    <property type="entry name" value="TPR_CCP1_N"/>
    <property type="match status" value="2"/>
</dbReference>
<dbReference type="InterPro" id="IPR050821">
    <property type="entry name" value="Cytosolic_carboxypeptidase"/>
</dbReference>
<feature type="domain" description="Peptidase M14" evidence="11">
    <location>
        <begin position="1609"/>
        <end position="1956"/>
    </location>
</feature>
<evidence type="ECO:0000256" key="8">
    <source>
        <dbReference type="PROSITE-ProRule" id="PRU01379"/>
    </source>
</evidence>
<dbReference type="InterPro" id="IPR000834">
    <property type="entry name" value="Peptidase_M14"/>
</dbReference>
<feature type="region of interest" description="Disordered" evidence="9">
    <location>
        <begin position="985"/>
        <end position="1051"/>
    </location>
</feature>
<comment type="similarity">
    <text evidence="3 8">Belongs to the peptidase M14 family.</text>
</comment>
<dbReference type="Gene3D" id="2.60.40.3120">
    <property type="match status" value="1"/>
</dbReference>
<dbReference type="PANTHER" id="PTHR12756:SF11">
    <property type="entry name" value="CYTOSOLIC CARBOXYPEPTIDASE 1"/>
    <property type="match status" value="1"/>
</dbReference>
<keyword evidence="4" id="KW-0813">Transport</keyword>
<dbReference type="Gene3D" id="3.40.630.10">
    <property type="entry name" value="Zn peptidases"/>
    <property type="match status" value="1"/>
</dbReference>
<evidence type="ECO:0000256" key="1">
    <source>
        <dbReference type="ARBA" id="ARBA00001947"/>
    </source>
</evidence>
<feature type="region of interest" description="Disordered" evidence="9">
    <location>
        <begin position="1341"/>
        <end position="1364"/>
    </location>
</feature>
<protein>
    <recommendedName>
        <fullName evidence="11">Peptidase M14 domain-containing protein</fullName>
    </recommendedName>
</protein>
<dbReference type="GO" id="GO:0006508">
    <property type="term" value="P:proteolysis"/>
    <property type="evidence" value="ECO:0007669"/>
    <property type="project" value="InterPro"/>
</dbReference>
<dbReference type="SUPFAM" id="SSF53187">
    <property type="entry name" value="Zn-dependent exopeptidases"/>
    <property type="match status" value="1"/>
</dbReference>
<keyword evidence="13" id="KW-1185">Reference proteome</keyword>
<feature type="transmembrane region" description="Helical" evidence="10">
    <location>
        <begin position="2241"/>
        <end position="2264"/>
    </location>
</feature>
<feature type="transmembrane region" description="Helical" evidence="10">
    <location>
        <begin position="2328"/>
        <end position="2345"/>
    </location>
</feature>
<keyword evidence="6 10" id="KW-1133">Transmembrane helix</keyword>
<feature type="region of interest" description="Disordered" evidence="9">
    <location>
        <begin position="1667"/>
        <end position="1694"/>
    </location>
</feature>
<feature type="transmembrane region" description="Helical" evidence="10">
    <location>
        <begin position="2178"/>
        <end position="2198"/>
    </location>
</feature>
<dbReference type="InterPro" id="IPR040626">
    <property type="entry name" value="Pepdidase_M14_N"/>
</dbReference>
<dbReference type="PANTHER" id="PTHR12756">
    <property type="entry name" value="CYTOSOLIC CARBOXYPEPTIDASE"/>
    <property type="match status" value="1"/>
</dbReference>
<sequence>MERLEVAMEVLQSYCCDSKAVKCKEEDFLTIRSSIQKFLADRLTRLFVVRLLFRLLLKSGYKKHAPSLVQKGLTRALFQTLYLESAESTPSEEFMIRIHQLLCRLGHFDRRFGVRARVSQCLPITLGLLRAQVALLGTCASVPSYAVTGINNGLANIATSCSSATQSTGGSSNSSTTGGHGSFVSSFGNIASGGSASTSAVQATGLSANTYHGSLTGTALSIPSSLSRNLSTILRTLRLYVVSGGGRSNSSILGRTGAILLLLRLLAIVTGLPTPKVYPGRLSPSVSANKSSTNVTSSSCPSVSTNAGYNGSANSVASNTNTCISFSGCSVNNNGYGAAGGFSGFGINSSSLAFSRTNNENGLVIGSPIVTAITATASAAAALQRHRIQMLTSSHKGTGHQRSSMSFLASSAASLLSTPPSPLAPGVRYHSKLLRIILNTLHCLIRWRHNTGRAIDAGGLSILLDLFLDVHRCDLHGRRISLQRSSLACLRCLTSSRTGRKLFISCGGLHTFFAICAGYVGPDPLDRTGLNLIYSAHNWTTEASSSCCRTAKHGPSVIHHGGAHTLSHTAAQPNEFNTVQYVRTSVGNEMRPTKPAAFTIQEPATVLSQAASIFSVTTTSSTFSVAVSTLCARSSAVSSPLMLTRGEVGSGAGDSARSDFPKRGVRRFDKSTGLVAILGEACMLLRRCCPRSRLPVTSAEGILRCPLPRDRNIPALKDVPVRPEHSQATTGDRQMVQDLKTNKDKSQTTDDFVTSCKKEGKRHRSKDISEKRTHPIQLIAYGDRIDPSSFYESTILPIRIKETESTQAREVKQRSITRRIMTDPVHSFPGLQKPKSRWNNPRWRRARRSKTNAENQIKIPAHLNSSLSVGCSKGSSTSASSDLSANLKTSSNTPATDQYVRPRPRHILADVNSRKRSSGHCVRPSTRVKPDAGNRDPNLTVEVKSQSTATNLNSVFVATQEVIRRPRTIRPDRADVLSRLGYLRFRDSPPSPVPLTAELNSKPDLSDEEQSGSDSSTTMNQHFPAHIRSSNAILADADDDDGDDDFDEDEDDDVVQHIASSPVDPHVILNELLKSHGRFFPEWTINTEQENMSATSDSCASWFYDDSTSKRQTDPTKCKNFRGALETDLNTVDSFSTYIRYLEHARCTQGLVPFQIIAYPDLVCAPGAPYIERFYDHNDGSNKTSIGSTRPFLVSRSTSGLVGRDVSDGTESAMLQPTTTSNLKDKPDFVYLPVPAVDSGLNSQAKFPSERCTPNGNRCSPGYVIQPCTTIFNKRVSRSTGNLQKFPIEKPMPRLPYSLHGLQHIQILDDVRRLVDPEDVLNRTVFDLDELLLTAVREVQPDPQQLSQPNSPRPSHSPNLNVPGKPVTVSTIDTDKANLSLFESEEANNVNAAIRIAHRTSPVSSSRLGSSDALRPLRTNNYLSSYLSSKQVARSVCVCAPEVGCEGCGDCVITNEDEMSVCRFDADKGHLDFESRFECGNLRKAVQIRQYEYDLVLSPDVNTISNSQWFYFRVSNMEADVDYRFNIINCEKPNSQFASGMQPLLFSVHEALEGRSYWRRVGKCLSYYRNNFVRAPHGKHVSDGNTYFTATFSIRFPHLGDVCYLAYHYPYSYTRLLTDITRWRQLSNSTASISDGTYFQVQTLTRTILDNPVPVLTITQRMASQKIRNEQTWSPEKDKSYGRPDGTAGVPTPTSHSYESFVQRPYIFLTARVHSGESNSSWVIQGLIDRLLSNDPDMVRLRGMFVFKIVPMLNPDGVICGNHRCSMAGKDLNRRWINPSPDLHPTIYHSKKLLQLLHACGRQPYIFIDFHGHSRMKNIFLYGCSPLESWRTPDTYNPAYLGCPGPLESRAYRHLAEVLEQVAPTFSKKACMYVVNKAKETTARVVVWREFGVLRSYTIEASYCGVTQHVSLPVAVEREYDGKTELYDNGHQLNPAHLKAFGAHLLAAFLALPAYDAQHPPPEQSTAALPSLFVCESNVIPSLAANVSNPDMGEVEQIVGPTTTVSHSDSFGDSVSTLSSVSSAFSLSSNSSVSSSDTTAAFAHNMKHEDDVMPQGETEKRSNELSSPLPIPELPVPVFVWRILLVFAVCLYSSFTIFVHLCEVDGKLPFRPTAVVFLVEFVKLVLSIIMFANTFDMLLWRNADCMSFSNALCLEFRRNCETFRSTRLSDNSLPLPPLTWSQLMFIVLPFMVPAVLYAVNNNLGIVIQLEMDPATYQVLGNFKILSTAILFRLIIKRKIAGLQWFALFLLLCAGFVHSYGNLLTKSTSISSTASLAPTTQSTSHLLHITTLGILLISLYCTLSGMSGVYTEYVMKRRAEMNIHLQNGLLYSFGVILNSVAFVCDVHRSGGMLFHLLA</sequence>
<feature type="compositionally biased region" description="Polar residues" evidence="9">
    <location>
        <begin position="1342"/>
        <end position="1360"/>
    </location>
</feature>
<evidence type="ECO:0000256" key="9">
    <source>
        <dbReference type="SAM" id="MobiDB-lite"/>
    </source>
</evidence>
<keyword evidence="5 10" id="KW-0812">Transmembrane</keyword>
<comment type="subcellular location">
    <subcellularLocation>
        <location evidence="2">Membrane</location>
        <topology evidence="2">Multi-pass membrane protein</topology>
    </subcellularLocation>
</comment>
<evidence type="ECO:0000256" key="10">
    <source>
        <dbReference type="SAM" id="Phobius"/>
    </source>
</evidence>
<feature type="compositionally biased region" description="Polar residues" evidence="9">
    <location>
        <begin position="886"/>
        <end position="896"/>
    </location>
</feature>
<evidence type="ECO:0000313" key="12">
    <source>
        <dbReference type="EMBL" id="KAF7233309.1"/>
    </source>
</evidence>
<evidence type="ECO:0000256" key="7">
    <source>
        <dbReference type="ARBA" id="ARBA00023136"/>
    </source>
</evidence>
<gene>
    <name evidence="12" type="ORF">EG68_05436</name>
</gene>
<feature type="transmembrane region" description="Helical" evidence="10">
    <location>
        <begin position="2079"/>
        <end position="2102"/>
    </location>
</feature>
<dbReference type="GO" id="GO:0004181">
    <property type="term" value="F:metallocarboxypeptidase activity"/>
    <property type="evidence" value="ECO:0007669"/>
    <property type="project" value="InterPro"/>
</dbReference>
<accession>A0A8S9YAT9</accession>
<dbReference type="GO" id="GO:0000139">
    <property type="term" value="C:Golgi membrane"/>
    <property type="evidence" value="ECO:0007669"/>
    <property type="project" value="InterPro"/>
</dbReference>
<proteinExistence type="inferred from homology"/>
<dbReference type="GO" id="GO:0015165">
    <property type="term" value="F:pyrimidine nucleotide-sugar transmembrane transporter activity"/>
    <property type="evidence" value="ECO:0007669"/>
    <property type="project" value="InterPro"/>
</dbReference>
<feature type="region of interest" description="Disordered" evidence="9">
    <location>
        <begin position="866"/>
        <end position="938"/>
    </location>
</feature>
<keyword evidence="4" id="KW-0762">Sugar transport</keyword>
<comment type="cofactor">
    <cofactor evidence="1">
        <name>Zn(2+)</name>
        <dbReference type="ChEBI" id="CHEBI:29105"/>
    </cofactor>
</comment>
<evidence type="ECO:0000256" key="2">
    <source>
        <dbReference type="ARBA" id="ARBA00004141"/>
    </source>
</evidence>
<evidence type="ECO:0000313" key="13">
    <source>
        <dbReference type="Proteomes" id="UP000822476"/>
    </source>
</evidence>
<reference evidence="12" key="1">
    <citation type="submission" date="2019-07" db="EMBL/GenBank/DDBJ databases">
        <title>Annotation for the trematode Paragonimus miyazaki's.</title>
        <authorList>
            <person name="Choi Y.-J."/>
        </authorList>
    </citation>
    <scope>NUCLEOTIDE SEQUENCE</scope>
    <source>
        <strain evidence="12">Japan</strain>
    </source>
</reference>
<evidence type="ECO:0000256" key="5">
    <source>
        <dbReference type="ARBA" id="ARBA00022692"/>
    </source>
</evidence>
<dbReference type="InterPro" id="IPR007271">
    <property type="entry name" value="Nuc_sug_transpt"/>
</dbReference>
<feature type="compositionally biased region" description="Acidic residues" evidence="9">
    <location>
        <begin position="1036"/>
        <end position="1051"/>
    </location>
</feature>
<dbReference type="GO" id="GO:0008270">
    <property type="term" value="F:zinc ion binding"/>
    <property type="evidence" value="ECO:0007669"/>
    <property type="project" value="InterPro"/>
</dbReference>
<dbReference type="Proteomes" id="UP000822476">
    <property type="component" value="Unassembled WGS sequence"/>
</dbReference>
<evidence type="ECO:0000256" key="4">
    <source>
        <dbReference type="ARBA" id="ARBA00022597"/>
    </source>
</evidence>
<dbReference type="Pfam" id="PF00246">
    <property type="entry name" value="Peptidase_M14"/>
    <property type="match status" value="1"/>
</dbReference>
<dbReference type="OrthoDB" id="6272831at2759"/>
<feature type="transmembrane region" description="Helical" evidence="10">
    <location>
        <begin position="2285"/>
        <end position="2308"/>
    </location>
</feature>
<dbReference type="EMBL" id="JTDE01021161">
    <property type="protein sequence ID" value="KAF7233309.1"/>
    <property type="molecule type" value="Genomic_DNA"/>
</dbReference>
<feature type="transmembrane region" description="Helical" evidence="10">
    <location>
        <begin position="2114"/>
        <end position="2132"/>
    </location>
</feature>
<dbReference type="PROSITE" id="PS52035">
    <property type="entry name" value="PEPTIDASE_M14"/>
    <property type="match status" value="1"/>
</dbReference>
<feature type="compositionally biased region" description="Polar residues" evidence="9">
    <location>
        <begin position="1012"/>
        <end position="1021"/>
    </location>
</feature>
<comment type="caution">
    <text evidence="12">The sequence shown here is derived from an EMBL/GenBank/DDBJ whole genome shotgun (WGS) entry which is preliminary data.</text>
</comment>
<organism evidence="12 13">
    <name type="scientific">Paragonimus skrjabini miyazakii</name>
    <dbReference type="NCBI Taxonomy" id="59628"/>
    <lineage>
        <taxon>Eukaryota</taxon>
        <taxon>Metazoa</taxon>
        <taxon>Spiralia</taxon>
        <taxon>Lophotrochozoa</taxon>
        <taxon>Platyhelminthes</taxon>
        <taxon>Trematoda</taxon>
        <taxon>Digenea</taxon>
        <taxon>Plagiorchiida</taxon>
        <taxon>Troglotremata</taxon>
        <taxon>Troglotrematidae</taxon>
        <taxon>Paragonimus</taxon>
    </lineage>
</organism>
<feature type="active site" description="Proton donor/acceptor" evidence="8">
    <location>
        <position position="1900"/>
    </location>
</feature>
<evidence type="ECO:0000256" key="3">
    <source>
        <dbReference type="ARBA" id="ARBA00005988"/>
    </source>
</evidence>